<reference evidence="2 3" key="1">
    <citation type="submission" date="2022-12" db="EMBL/GenBank/DDBJ databases">
        <title>Genomic features and morphological characterization of a novel Knufia sp. strain isolated from spacecraft assembly facility.</title>
        <authorList>
            <person name="Teixeira M."/>
            <person name="Chander A.M."/>
            <person name="Stajich J.E."/>
            <person name="Venkateswaran K."/>
        </authorList>
    </citation>
    <scope>NUCLEOTIDE SEQUENCE [LARGE SCALE GENOMIC DNA]</scope>
    <source>
        <strain evidence="2 3">FJI-L2-BK-P2</strain>
    </source>
</reference>
<evidence type="ECO:0000313" key="3">
    <source>
        <dbReference type="Proteomes" id="UP001316803"/>
    </source>
</evidence>
<organism evidence="2 3">
    <name type="scientific">Knufia fluminis</name>
    <dbReference type="NCBI Taxonomy" id="191047"/>
    <lineage>
        <taxon>Eukaryota</taxon>
        <taxon>Fungi</taxon>
        <taxon>Dikarya</taxon>
        <taxon>Ascomycota</taxon>
        <taxon>Pezizomycotina</taxon>
        <taxon>Eurotiomycetes</taxon>
        <taxon>Chaetothyriomycetidae</taxon>
        <taxon>Chaetothyriales</taxon>
        <taxon>Trichomeriaceae</taxon>
        <taxon>Knufia</taxon>
    </lineage>
</organism>
<dbReference type="Proteomes" id="UP001316803">
    <property type="component" value="Unassembled WGS sequence"/>
</dbReference>
<feature type="chain" id="PRO_5042989039" evidence="1">
    <location>
        <begin position="17"/>
        <end position="174"/>
    </location>
</feature>
<protein>
    <submittedName>
        <fullName evidence="2">Uncharacterized protein</fullName>
    </submittedName>
</protein>
<keyword evidence="3" id="KW-1185">Reference proteome</keyword>
<evidence type="ECO:0000313" key="2">
    <source>
        <dbReference type="EMBL" id="KAK5948822.1"/>
    </source>
</evidence>
<feature type="signal peptide" evidence="1">
    <location>
        <begin position="1"/>
        <end position="16"/>
    </location>
</feature>
<dbReference type="EMBL" id="JAKLMC020000042">
    <property type="protein sequence ID" value="KAK5948822.1"/>
    <property type="molecule type" value="Genomic_DNA"/>
</dbReference>
<proteinExistence type="predicted"/>
<sequence length="174" mass="18573">MKPFDITLALTSIATAASIPSTSPGCGEVDVIFIGLPPYHPLVTSQGFNATEVDIGLRADAANIVKAGYNLRVVLMGPEQPLDVLADQMTGVDWDVIGVGYGVRGSRLENVTIRFADIIGLYHDVAPSAPIVFDHSYDSALWAIQTEVPLSSDCADSPGKDLGFELFCDICEEE</sequence>
<name>A0AAN8EEJ6_9EURO</name>
<accession>A0AAN8EEJ6</accession>
<gene>
    <name evidence="2" type="ORF">OHC33_010073</name>
</gene>
<dbReference type="AlphaFoldDB" id="A0AAN8EEJ6"/>
<evidence type="ECO:0000256" key="1">
    <source>
        <dbReference type="SAM" id="SignalP"/>
    </source>
</evidence>
<comment type="caution">
    <text evidence="2">The sequence shown here is derived from an EMBL/GenBank/DDBJ whole genome shotgun (WGS) entry which is preliminary data.</text>
</comment>
<keyword evidence="1" id="KW-0732">Signal</keyword>